<evidence type="ECO:0000313" key="5">
    <source>
        <dbReference type="EMBL" id="KXK07937.1"/>
    </source>
</evidence>
<evidence type="ECO:0000313" key="6">
    <source>
        <dbReference type="Proteomes" id="UP000070449"/>
    </source>
</evidence>
<dbReference type="SUPFAM" id="SSF51735">
    <property type="entry name" value="NAD(P)-binding Rossmann-fold domains"/>
    <property type="match status" value="1"/>
</dbReference>
<dbReference type="PANTHER" id="PTHR44196">
    <property type="entry name" value="DEHYDROGENASE/REDUCTASE SDR FAMILY MEMBER 7B"/>
    <property type="match status" value="1"/>
</dbReference>
<dbReference type="InterPro" id="IPR002347">
    <property type="entry name" value="SDR_fam"/>
</dbReference>
<evidence type="ECO:0000256" key="2">
    <source>
        <dbReference type="ARBA" id="ARBA00023002"/>
    </source>
</evidence>
<dbReference type="GO" id="GO:0052588">
    <property type="term" value="F:diacetyl reductase ((S)-acetoin forming) (NAD+) activity"/>
    <property type="evidence" value="ECO:0007669"/>
    <property type="project" value="UniProtKB-EC"/>
</dbReference>
<dbReference type="AlphaFoldDB" id="A0A136KEU4"/>
<dbReference type="Pfam" id="PF00106">
    <property type="entry name" value="adh_short"/>
    <property type="match status" value="1"/>
</dbReference>
<name>A0A136KEU4_9BACT</name>
<dbReference type="EC" id="1.1.1.304" evidence="5"/>
<proteinExistence type="inferred from homology"/>
<keyword evidence="2 5" id="KW-0560">Oxidoreductase</keyword>
<dbReference type="InterPro" id="IPR057326">
    <property type="entry name" value="KR_dom"/>
</dbReference>
<dbReference type="STRING" id="1617427.UZ20_WS6002001060"/>
<reference evidence="5 6" key="1">
    <citation type="submission" date="2015-02" db="EMBL/GenBank/DDBJ databases">
        <title>Improved understanding of the partial-nitritation anammox process through 23 genomes representing the majority of the microbial community.</title>
        <authorList>
            <person name="Speth D.R."/>
            <person name="In T Zandt M."/>
            <person name="Guerrero Cruz S."/>
            <person name="Jetten M.S."/>
            <person name="Dutilh B.E."/>
        </authorList>
    </citation>
    <scope>NUCLEOTIDE SEQUENCE [LARGE SCALE GENOMIC DNA]</scope>
    <source>
        <strain evidence="5">OLB21</strain>
    </source>
</reference>
<evidence type="ECO:0000259" key="4">
    <source>
        <dbReference type="SMART" id="SM00822"/>
    </source>
</evidence>
<dbReference type="GO" id="GO:0016020">
    <property type="term" value="C:membrane"/>
    <property type="evidence" value="ECO:0007669"/>
    <property type="project" value="TreeGrafter"/>
</dbReference>
<sequence length="280" mass="30765">MKFQSKTVLITGASSGIGKDFALRVAEDGAHIYLASRSIDKLESVKAEVEKVGGTAEVIACDVTKVDQIKSMFLHIAKSGRTLDLVLNNAGLGHIGKIYQLSTEQIQSVIDVNITGMIMVSKYATEVFTRQKHGHLIMVSSLAGLVTLPEWSIYVASKWAITGFADCIRPELEPHGVLVSTVHPGPVKTEFFDADKANIDISKMGEAIEVRDLSNAIHKLAFTKKQRLLIPALTRNFALMYRFFPGITKGMINNLAAKAEYHSDIKEDEPDFDFIQPVTS</sequence>
<dbReference type="InterPro" id="IPR020904">
    <property type="entry name" value="Sc_DH/Rdtase_CS"/>
</dbReference>
<dbReference type="PRINTS" id="PR00081">
    <property type="entry name" value="GDHRDH"/>
</dbReference>
<dbReference type="PRINTS" id="PR00080">
    <property type="entry name" value="SDRFAMILY"/>
</dbReference>
<feature type="domain" description="Ketoreductase" evidence="4">
    <location>
        <begin position="6"/>
        <end position="190"/>
    </location>
</feature>
<dbReference type="PANTHER" id="PTHR44196:SF1">
    <property type="entry name" value="DEHYDROGENASE_REDUCTASE SDR FAMILY MEMBER 7B"/>
    <property type="match status" value="1"/>
</dbReference>
<dbReference type="EMBL" id="JYPD01000028">
    <property type="protein sequence ID" value="KXK07937.1"/>
    <property type="molecule type" value="Genomic_DNA"/>
</dbReference>
<organism evidence="5 6">
    <name type="scientific">candidate division WS6 bacterium OLB21</name>
    <dbReference type="NCBI Taxonomy" id="1617427"/>
    <lineage>
        <taxon>Bacteria</taxon>
        <taxon>Candidatus Dojkabacteria</taxon>
    </lineage>
</organism>
<accession>A0A136KEU4</accession>
<dbReference type="SMART" id="SM00822">
    <property type="entry name" value="PKS_KR"/>
    <property type="match status" value="1"/>
</dbReference>
<gene>
    <name evidence="5" type="primary">budC</name>
    <name evidence="5" type="ORF">UZ20_WS6002001060</name>
</gene>
<dbReference type="Proteomes" id="UP000070449">
    <property type="component" value="Unassembled WGS sequence"/>
</dbReference>
<comment type="caution">
    <text evidence="5">The sequence shown here is derived from an EMBL/GenBank/DDBJ whole genome shotgun (WGS) entry which is preliminary data.</text>
</comment>
<dbReference type="InterPro" id="IPR036291">
    <property type="entry name" value="NAD(P)-bd_dom_sf"/>
</dbReference>
<dbReference type="CDD" id="cd05233">
    <property type="entry name" value="SDR_c"/>
    <property type="match status" value="1"/>
</dbReference>
<comment type="similarity">
    <text evidence="1 3">Belongs to the short-chain dehydrogenases/reductases (SDR) family.</text>
</comment>
<dbReference type="PROSITE" id="PS00061">
    <property type="entry name" value="ADH_SHORT"/>
    <property type="match status" value="1"/>
</dbReference>
<evidence type="ECO:0000256" key="3">
    <source>
        <dbReference type="RuleBase" id="RU000363"/>
    </source>
</evidence>
<dbReference type="Gene3D" id="3.40.50.720">
    <property type="entry name" value="NAD(P)-binding Rossmann-like Domain"/>
    <property type="match status" value="1"/>
</dbReference>
<evidence type="ECO:0000256" key="1">
    <source>
        <dbReference type="ARBA" id="ARBA00006484"/>
    </source>
</evidence>
<protein>
    <submittedName>
        <fullName evidence="5">Diacetyl reductase ((S)-acetoin forming)</fullName>
        <ecNumber evidence="5">1.1.1.304</ecNumber>
    </submittedName>
</protein>